<proteinExistence type="predicted"/>
<feature type="non-terminal residue" evidence="1">
    <location>
        <position position="126"/>
    </location>
</feature>
<name>A0ACA9SQS6_9GLOM</name>
<feature type="non-terminal residue" evidence="1">
    <location>
        <position position="1"/>
    </location>
</feature>
<dbReference type="EMBL" id="CAJVQC010139939">
    <property type="protein sequence ID" value="CAG8843824.1"/>
    <property type="molecule type" value="Genomic_DNA"/>
</dbReference>
<gene>
    <name evidence="1" type="ORF">RPERSI_LOCUS32942</name>
</gene>
<comment type="caution">
    <text evidence="1">The sequence shown here is derived from an EMBL/GenBank/DDBJ whole genome shotgun (WGS) entry which is preliminary data.</text>
</comment>
<evidence type="ECO:0000313" key="1">
    <source>
        <dbReference type="EMBL" id="CAG8843824.1"/>
    </source>
</evidence>
<organism evidence="1 2">
    <name type="scientific">Racocetra persica</name>
    <dbReference type="NCBI Taxonomy" id="160502"/>
    <lineage>
        <taxon>Eukaryota</taxon>
        <taxon>Fungi</taxon>
        <taxon>Fungi incertae sedis</taxon>
        <taxon>Mucoromycota</taxon>
        <taxon>Glomeromycotina</taxon>
        <taxon>Glomeromycetes</taxon>
        <taxon>Diversisporales</taxon>
        <taxon>Gigasporaceae</taxon>
        <taxon>Racocetra</taxon>
    </lineage>
</organism>
<reference evidence="1" key="1">
    <citation type="submission" date="2021-06" db="EMBL/GenBank/DDBJ databases">
        <authorList>
            <person name="Kallberg Y."/>
            <person name="Tangrot J."/>
            <person name="Rosling A."/>
        </authorList>
    </citation>
    <scope>NUCLEOTIDE SEQUENCE</scope>
    <source>
        <strain evidence="1">MA461A</strain>
    </source>
</reference>
<sequence length="126" mass="14953">IYDEVHKSSTKAFDEISREIYNRVVDKKQLKDEKISSTFEDIVNSEESPVIEQIEDAKDFIRRFQIKPESDGVFFVNGKYFDMDESYQRNMIQMINEYTGFLQQKVYVGEINDITDIYDYFMTLPG</sequence>
<dbReference type="Proteomes" id="UP000789920">
    <property type="component" value="Unassembled WGS sequence"/>
</dbReference>
<accession>A0ACA9SQS6</accession>
<protein>
    <submittedName>
        <fullName evidence="1">36272_t:CDS:1</fullName>
    </submittedName>
</protein>
<keyword evidence="2" id="KW-1185">Reference proteome</keyword>
<evidence type="ECO:0000313" key="2">
    <source>
        <dbReference type="Proteomes" id="UP000789920"/>
    </source>
</evidence>